<dbReference type="GO" id="GO:0000981">
    <property type="term" value="F:DNA-binding transcription factor activity, RNA polymerase II-specific"/>
    <property type="evidence" value="ECO:0007669"/>
    <property type="project" value="TreeGrafter"/>
</dbReference>
<dbReference type="PANTHER" id="PTHR46105">
    <property type="entry name" value="AGAP004733-PA"/>
    <property type="match status" value="1"/>
</dbReference>
<name>A0AAN8XP08_HALRR</name>
<dbReference type="GO" id="GO:0005634">
    <property type="term" value="C:nucleus"/>
    <property type="evidence" value="ECO:0007669"/>
    <property type="project" value="UniProtKB-SubCell"/>
</dbReference>
<dbReference type="InterPro" id="IPR013087">
    <property type="entry name" value="Znf_C2H2_type"/>
</dbReference>
<dbReference type="PROSITE" id="PS50157">
    <property type="entry name" value="ZINC_FINGER_C2H2_2"/>
    <property type="match status" value="2"/>
</dbReference>
<keyword evidence="13" id="KW-1185">Reference proteome</keyword>
<keyword evidence="9" id="KW-0539">Nucleus</keyword>
<evidence type="ECO:0000256" key="2">
    <source>
        <dbReference type="ARBA" id="ARBA00022723"/>
    </source>
</evidence>
<keyword evidence="4 10" id="KW-0863">Zinc-finger</keyword>
<protein>
    <recommendedName>
        <fullName evidence="11">C2H2-type domain-containing protein</fullName>
    </recommendedName>
</protein>
<accession>A0AAN8XP08</accession>
<dbReference type="GO" id="GO:0000978">
    <property type="term" value="F:RNA polymerase II cis-regulatory region sequence-specific DNA binding"/>
    <property type="evidence" value="ECO:0007669"/>
    <property type="project" value="TreeGrafter"/>
</dbReference>
<evidence type="ECO:0000313" key="12">
    <source>
        <dbReference type="EMBL" id="KAK7081620.1"/>
    </source>
</evidence>
<evidence type="ECO:0000256" key="10">
    <source>
        <dbReference type="PROSITE-ProRule" id="PRU00042"/>
    </source>
</evidence>
<evidence type="ECO:0000256" key="5">
    <source>
        <dbReference type="ARBA" id="ARBA00022833"/>
    </source>
</evidence>
<dbReference type="GO" id="GO:0008270">
    <property type="term" value="F:zinc ion binding"/>
    <property type="evidence" value="ECO:0007669"/>
    <property type="project" value="UniProtKB-KW"/>
</dbReference>
<evidence type="ECO:0000256" key="9">
    <source>
        <dbReference type="ARBA" id="ARBA00023242"/>
    </source>
</evidence>
<evidence type="ECO:0000256" key="6">
    <source>
        <dbReference type="ARBA" id="ARBA00023015"/>
    </source>
</evidence>
<evidence type="ECO:0000256" key="4">
    <source>
        <dbReference type="ARBA" id="ARBA00022771"/>
    </source>
</evidence>
<keyword evidence="6" id="KW-0805">Transcription regulation</keyword>
<dbReference type="SMART" id="SM00355">
    <property type="entry name" value="ZnF_C2H2"/>
    <property type="match status" value="2"/>
</dbReference>
<dbReference type="Gene3D" id="3.30.160.60">
    <property type="entry name" value="Classic Zinc Finger"/>
    <property type="match status" value="2"/>
</dbReference>
<keyword evidence="2" id="KW-0479">Metal-binding</keyword>
<dbReference type="EMBL" id="JAXCGZ010004618">
    <property type="protein sequence ID" value="KAK7081620.1"/>
    <property type="molecule type" value="Genomic_DNA"/>
</dbReference>
<sequence>MLCTLIIFVNKTFCTCMFFPRTQEDSLRSSSVFSLQTTKLQPLVCPICCKTFCGRNRRQHLDHHLKTHTGEKPHSCPYCHHRTSRRDHLREHIRSIHGVNLIRNSQIQ</sequence>
<reference evidence="12 13" key="1">
    <citation type="submission" date="2023-11" db="EMBL/GenBank/DDBJ databases">
        <title>Halocaridina rubra genome assembly.</title>
        <authorList>
            <person name="Smith C."/>
        </authorList>
    </citation>
    <scope>NUCLEOTIDE SEQUENCE [LARGE SCALE GENOMIC DNA]</scope>
    <source>
        <strain evidence="12">EP-1</strain>
        <tissue evidence="12">Whole</tissue>
    </source>
</reference>
<organism evidence="12 13">
    <name type="scientific">Halocaridina rubra</name>
    <name type="common">Hawaiian red shrimp</name>
    <dbReference type="NCBI Taxonomy" id="373956"/>
    <lineage>
        <taxon>Eukaryota</taxon>
        <taxon>Metazoa</taxon>
        <taxon>Ecdysozoa</taxon>
        <taxon>Arthropoda</taxon>
        <taxon>Crustacea</taxon>
        <taxon>Multicrustacea</taxon>
        <taxon>Malacostraca</taxon>
        <taxon>Eumalacostraca</taxon>
        <taxon>Eucarida</taxon>
        <taxon>Decapoda</taxon>
        <taxon>Pleocyemata</taxon>
        <taxon>Caridea</taxon>
        <taxon>Atyoidea</taxon>
        <taxon>Atyidae</taxon>
        <taxon>Halocaridina</taxon>
    </lineage>
</organism>
<keyword evidence="8" id="KW-0804">Transcription</keyword>
<evidence type="ECO:0000256" key="8">
    <source>
        <dbReference type="ARBA" id="ARBA00023163"/>
    </source>
</evidence>
<keyword evidence="3" id="KW-0677">Repeat</keyword>
<dbReference type="InterPro" id="IPR050457">
    <property type="entry name" value="ZnFinger_BTB_dom_contain"/>
</dbReference>
<comment type="subcellular location">
    <subcellularLocation>
        <location evidence="1">Nucleus</location>
    </subcellularLocation>
</comment>
<dbReference type="PANTHER" id="PTHR46105:SF5">
    <property type="entry name" value="ZINC FINGER AND BTB DOMAIN-CONTAINING PROTEIN 44 ISOFORM X1"/>
    <property type="match status" value="1"/>
</dbReference>
<gene>
    <name evidence="12" type="ORF">SK128_011851</name>
</gene>
<proteinExistence type="predicted"/>
<evidence type="ECO:0000259" key="11">
    <source>
        <dbReference type="PROSITE" id="PS50157"/>
    </source>
</evidence>
<evidence type="ECO:0000313" key="13">
    <source>
        <dbReference type="Proteomes" id="UP001381693"/>
    </source>
</evidence>
<dbReference type="InterPro" id="IPR036236">
    <property type="entry name" value="Znf_C2H2_sf"/>
</dbReference>
<keyword evidence="7" id="KW-0238">DNA-binding</keyword>
<evidence type="ECO:0000256" key="3">
    <source>
        <dbReference type="ARBA" id="ARBA00022737"/>
    </source>
</evidence>
<evidence type="ECO:0000256" key="1">
    <source>
        <dbReference type="ARBA" id="ARBA00004123"/>
    </source>
</evidence>
<feature type="domain" description="C2H2-type" evidence="11">
    <location>
        <begin position="74"/>
        <end position="97"/>
    </location>
</feature>
<dbReference type="FunFam" id="3.30.160.60:FF:000100">
    <property type="entry name" value="Zinc finger 45-like"/>
    <property type="match status" value="1"/>
</dbReference>
<keyword evidence="5" id="KW-0862">Zinc</keyword>
<comment type="caution">
    <text evidence="12">The sequence shown here is derived from an EMBL/GenBank/DDBJ whole genome shotgun (WGS) entry which is preliminary data.</text>
</comment>
<feature type="domain" description="C2H2-type" evidence="11">
    <location>
        <begin position="43"/>
        <end position="73"/>
    </location>
</feature>
<dbReference type="AlphaFoldDB" id="A0AAN8XP08"/>
<evidence type="ECO:0000256" key="7">
    <source>
        <dbReference type="ARBA" id="ARBA00023125"/>
    </source>
</evidence>
<dbReference type="Proteomes" id="UP001381693">
    <property type="component" value="Unassembled WGS sequence"/>
</dbReference>
<dbReference type="SUPFAM" id="SSF57667">
    <property type="entry name" value="beta-beta-alpha zinc fingers"/>
    <property type="match status" value="1"/>
</dbReference>